<name>J6EWT4_TRIAS</name>
<dbReference type="InterPro" id="IPR036047">
    <property type="entry name" value="F-box-like_dom_sf"/>
</dbReference>
<protein>
    <recommendedName>
        <fullName evidence="3">F-box domain-containing protein</fullName>
    </recommendedName>
</protein>
<dbReference type="HOGENOM" id="CLU_718024_0_0_1"/>
<organism evidence="1 2">
    <name type="scientific">Trichosporon asahii var. asahii (strain ATCC 90039 / CBS 2479 / JCM 2466 / KCTC 7840 / NBRC 103889/ NCYC 2677 / UAMH 7654)</name>
    <name type="common">Yeast</name>
    <dbReference type="NCBI Taxonomy" id="1186058"/>
    <lineage>
        <taxon>Eukaryota</taxon>
        <taxon>Fungi</taxon>
        <taxon>Dikarya</taxon>
        <taxon>Basidiomycota</taxon>
        <taxon>Agaricomycotina</taxon>
        <taxon>Tremellomycetes</taxon>
        <taxon>Trichosporonales</taxon>
        <taxon>Trichosporonaceae</taxon>
        <taxon>Trichosporon</taxon>
    </lineage>
</organism>
<dbReference type="Proteomes" id="UP000002748">
    <property type="component" value="Unassembled WGS sequence"/>
</dbReference>
<comment type="caution">
    <text evidence="1">The sequence shown here is derived from an EMBL/GenBank/DDBJ whole genome shotgun (WGS) entry which is preliminary data.</text>
</comment>
<dbReference type="GeneID" id="25987429"/>
<reference evidence="1 2" key="1">
    <citation type="journal article" date="2012" name="Eukaryot. Cell">
        <title>Draft genome sequence of CBS 2479, the standard type strain of Trichosporon asahii.</title>
        <authorList>
            <person name="Yang R.Y."/>
            <person name="Li H.T."/>
            <person name="Zhu H."/>
            <person name="Zhou G.P."/>
            <person name="Wang M."/>
            <person name="Wang L."/>
        </authorList>
    </citation>
    <scope>NUCLEOTIDE SEQUENCE [LARGE SCALE GENOMIC DNA]</scope>
    <source>
        <strain evidence="2">ATCC 90039 / CBS 2479 / JCM 2466 / KCTC 7840 / NCYC 2677 / UAMH 7654</strain>
    </source>
</reference>
<dbReference type="CDD" id="cd09917">
    <property type="entry name" value="F-box_SF"/>
    <property type="match status" value="1"/>
</dbReference>
<sequence>MSNDQNPGCGFASLPAELIADIIAFLSLSDIAQLLRVNSPLHEACIKAIYTQTQDVFESDNLFERNHTHARPPLDNAKYAQHVRCLDVRARPQACCNLPPFSLPNLDVLRLRFDTEFLECNRGCLIPEFVSTDVYKPKMLMIHTPTSFYGDAFPIDYVAEKIKTAELVLVVKCSAGCDMAVSKCTPVTARSVTIIIHVGSLQETFPAIQNLCTRLANLSCYPFYGHRLQHVRFVLAGIDLTSRCYDQLLISLQEHIRKCTHYKGDDAPGADATQAALFAGPLAGDLQEDAEPVSNLPPPAIEVCSLYDYCLLKSGQLVLSWEDIADHCDLAPDNELDDPKSIKDFIESYSYAGPARNTELPRAEDIQGLLALHMGQLVFGL</sequence>
<evidence type="ECO:0008006" key="3">
    <source>
        <dbReference type="Google" id="ProtNLM"/>
    </source>
</evidence>
<dbReference type="RefSeq" id="XP_014177816.1">
    <property type="nucleotide sequence ID" value="XM_014322341.1"/>
</dbReference>
<accession>J6EWT4</accession>
<dbReference type="EMBL" id="ALBS01000258">
    <property type="protein sequence ID" value="EJT47287.1"/>
    <property type="molecule type" value="Genomic_DNA"/>
</dbReference>
<dbReference type="SUPFAM" id="SSF81383">
    <property type="entry name" value="F-box domain"/>
    <property type="match status" value="1"/>
</dbReference>
<dbReference type="KEGG" id="tasa:A1Q1_03916"/>
<evidence type="ECO:0000313" key="1">
    <source>
        <dbReference type="EMBL" id="EJT47287.1"/>
    </source>
</evidence>
<dbReference type="AlphaFoldDB" id="J6EWT4"/>
<proteinExistence type="predicted"/>
<evidence type="ECO:0000313" key="2">
    <source>
        <dbReference type="Proteomes" id="UP000002748"/>
    </source>
</evidence>
<gene>
    <name evidence="1" type="ORF">A1Q1_03916</name>
</gene>
<dbReference type="VEuPathDB" id="FungiDB:A1Q1_03916"/>